<proteinExistence type="predicted"/>
<protein>
    <submittedName>
        <fullName evidence="1">Uncharacterized protein</fullName>
    </submittedName>
</protein>
<organism evidence="1">
    <name type="scientific">Mesocestoides corti</name>
    <name type="common">Flatworm</name>
    <dbReference type="NCBI Taxonomy" id="53468"/>
    <lineage>
        <taxon>Eukaryota</taxon>
        <taxon>Metazoa</taxon>
        <taxon>Spiralia</taxon>
        <taxon>Lophotrochozoa</taxon>
        <taxon>Platyhelminthes</taxon>
        <taxon>Cestoda</taxon>
        <taxon>Eucestoda</taxon>
        <taxon>Cyclophyllidea</taxon>
        <taxon>Mesocestoididae</taxon>
        <taxon>Mesocestoides</taxon>
    </lineage>
</organism>
<accession>A0A5K3FX45</accession>
<evidence type="ECO:0000313" key="1">
    <source>
        <dbReference type="WBParaSite" id="MCU_012495-RA"/>
    </source>
</evidence>
<dbReference type="WBParaSite" id="MCU_012495-RA">
    <property type="protein sequence ID" value="MCU_012495-RA"/>
    <property type="gene ID" value="MCU_012495"/>
</dbReference>
<reference evidence="1" key="1">
    <citation type="submission" date="2019-11" db="UniProtKB">
        <authorList>
            <consortium name="WormBaseParasite"/>
        </authorList>
    </citation>
    <scope>IDENTIFICATION</scope>
</reference>
<name>A0A5K3FX45_MESCO</name>
<sequence>MELQVALECGIEEAHLAAESCQAKEPTRQEACLCAECKAQDERATSELLELEAINLDRLECLRRTEEERSLLVGRNRFSGESSASTAALSTPAGDVFSETRLPEIMIKFICVLVLVCNVLADVPSEEERSVIMECHAKLRESVTPTASNKISAI</sequence>
<dbReference type="AlphaFoldDB" id="A0A5K3FX45"/>